<proteinExistence type="predicted"/>
<gene>
    <name evidence="3" type="ORF">OLEA9_A048460</name>
</gene>
<keyword evidence="1" id="KW-0472">Membrane</keyword>
<dbReference type="Proteomes" id="UP000594638">
    <property type="component" value="Unassembled WGS sequence"/>
</dbReference>
<accession>A0A8S0V2Y5</accession>
<comment type="caution">
    <text evidence="3">The sequence shown here is derived from an EMBL/GenBank/DDBJ whole genome shotgun (WGS) entry which is preliminary data.</text>
</comment>
<feature type="non-terminal residue" evidence="3">
    <location>
        <position position="227"/>
    </location>
</feature>
<sequence length="227" mass="26576">IFMKAFHLLLFDGSLIFPECILIFGLILLLMINSTFDKKDIPWLYFISSKSLLMSIMTSQHLCPLLVPHHQQVLFLLVIQPYNGDETCNLYKSFHFPSRYINTYYILTLLIENHICGYRSFIDLIKIKPYSMVFTLYQYIMKSYPMPGGEPIWHDKLEGQDLDNLECISYLFLRWVVRSLSVACFGPLFPRLNRGQTHTKRSLGFKKRSFGFIHGFQCHKIGLDISI</sequence>
<evidence type="ECO:0000313" key="3">
    <source>
        <dbReference type="EMBL" id="CAA3027913.1"/>
    </source>
</evidence>
<dbReference type="PANTHER" id="PTHR45564:SF1">
    <property type="entry name" value="NAD(P)H-QUINONE OXIDOREDUCTASE SUBUNIT 2"/>
    <property type="match status" value="1"/>
</dbReference>
<dbReference type="OrthoDB" id="1876953at2759"/>
<dbReference type="AlphaFoldDB" id="A0A8S0V2Y5"/>
<organism evidence="3 4">
    <name type="scientific">Olea europaea subsp. europaea</name>
    <dbReference type="NCBI Taxonomy" id="158383"/>
    <lineage>
        <taxon>Eukaryota</taxon>
        <taxon>Viridiplantae</taxon>
        <taxon>Streptophyta</taxon>
        <taxon>Embryophyta</taxon>
        <taxon>Tracheophyta</taxon>
        <taxon>Spermatophyta</taxon>
        <taxon>Magnoliopsida</taxon>
        <taxon>eudicotyledons</taxon>
        <taxon>Gunneridae</taxon>
        <taxon>Pentapetalae</taxon>
        <taxon>asterids</taxon>
        <taxon>lamiids</taxon>
        <taxon>Lamiales</taxon>
        <taxon>Oleaceae</taxon>
        <taxon>Oleeae</taxon>
        <taxon>Olea</taxon>
    </lineage>
</organism>
<protein>
    <submittedName>
        <fullName evidence="3">NADH-plastoquinone oxidoreductase subunit 2 (Chloroplast)</fullName>
    </submittedName>
</protein>
<keyword evidence="1" id="KW-0812">Transmembrane</keyword>
<dbReference type="PANTHER" id="PTHR45564">
    <property type="entry name" value="NAD(P)H-QUINONE OXIDOREDUCTASE SUBUNIT 2 B, CHLOROPLASTIC"/>
    <property type="match status" value="1"/>
</dbReference>
<keyword evidence="1" id="KW-1133">Transmembrane helix</keyword>
<evidence type="ECO:0000313" key="4">
    <source>
        <dbReference type="Proteomes" id="UP000594638"/>
    </source>
</evidence>
<feature type="non-terminal residue" evidence="3">
    <location>
        <position position="1"/>
    </location>
</feature>
<dbReference type="Gramene" id="OE9A048460T1">
    <property type="protein sequence ID" value="OE9A048460C1"/>
    <property type="gene ID" value="OE9A048460"/>
</dbReference>
<dbReference type="InterPro" id="IPR045693">
    <property type="entry name" value="Ndh2_N"/>
</dbReference>
<dbReference type="Pfam" id="PF19530">
    <property type="entry name" value="Ndh2_N"/>
    <property type="match status" value="1"/>
</dbReference>
<evidence type="ECO:0000256" key="1">
    <source>
        <dbReference type="SAM" id="Phobius"/>
    </source>
</evidence>
<feature type="transmembrane region" description="Helical" evidence="1">
    <location>
        <begin position="6"/>
        <end position="31"/>
    </location>
</feature>
<feature type="domain" description="NAD(P)H-quinone oxidoreductase subunit 2 N-terminal" evidence="2">
    <location>
        <begin position="2"/>
        <end position="57"/>
    </location>
</feature>
<evidence type="ECO:0000259" key="2">
    <source>
        <dbReference type="Pfam" id="PF19530"/>
    </source>
</evidence>
<dbReference type="EMBL" id="CACTIH010009227">
    <property type="protein sequence ID" value="CAA3027913.1"/>
    <property type="molecule type" value="Genomic_DNA"/>
</dbReference>
<name>A0A8S0V2Y5_OLEEU</name>
<keyword evidence="4" id="KW-1185">Reference proteome</keyword>
<reference evidence="3 4" key="1">
    <citation type="submission" date="2019-12" db="EMBL/GenBank/DDBJ databases">
        <authorList>
            <person name="Alioto T."/>
            <person name="Alioto T."/>
            <person name="Gomez Garrido J."/>
        </authorList>
    </citation>
    <scope>NUCLEOTIDE SEQUENCE [LARGE SCALE GENOMIC DNA]</scope>
</reference>